<feature type="domain" description="FH2" evidence="1">
    <location>
        <begin position="1"/>
        <end position="58"/>
    </location>
</feature>
<dbReference type="PANTHER" id="PTHR45725:SF3">
    <property type="entry name" value="DELPHILIN"/>
    <property type="match status" value="1"/>
</dbReference>
<keyword evidence="4" id="KW-1185">Reference proteome</keyword>
<proteinExistence type="predicted"/>
<dbReference type="PROSITE" id="PS51444">
    <property type="entry name" value="FH2"/>
    <property type="match status" value="1"/>
</dbReference>
<dbReference type="InterPro" id="IPR015425">
    <property type="entry name" value="FH2_Formin"/>
</dbReference>
<evidence type="ECO:0000313" key="2">
    <source>
        <dbReference type="EMBL" id="KAF7470616.1"/>
    </source>
</evidence>
<dbReference type="SUPFAM" id="SSF101447">
    <property type="entry name" value="Formin homology 2 domain (FH2 domain)"/>
    <property type="match status" value="1"/>
</dbReference>
<dbReference type="AlphaFoldDB" id="A0A5E4AU02"/>
<dbReference type="Gene3D" id="1.20.58.2220">
    <property type="entry name" value="Formin, FH2 domain"/>
    <property type="match status" value="1"/>
</dbReference>
<evidence type="ECO:0000313" key="4">
    <source>
        <dbReference type="Proteomes" id="UP000335636"/>
    </source>
</evidence>
<dbReference type="Proteomes" id="UP000335636">
    <property type="component" value="Unassembled WGS sequence"/>
</dbReference>
<dbReference type="PANTHER" id="PTHR45725">
    <property type="entry name" value="FORMIN HOMOLOGY 2 FAMILY MEMBER"/>
    <property type="match status" value="1"/>
</dbReference>
<accession>A0A5E4AU02</accession>
<evidence type="ECO:0000259" key="1">
    <source>
        <dbReference type="PROSITE" id="PS51444"/>
    </source>
</evidence>
<evidence type="ECO:0000313" key="3">
    <source>
        <dbReference type="EMBL" id="VTJ60181.1"/>
    </source>
</evidence>
<name>A0A5E4AU02_MARMO</name>
<dbReference type="InterPro" id="IPR051425">
    <property type="entry name" value="Formin_Homology"/>
</dbReference>
<reference evidence="2" key="2">
    <citation type="submission" date="2020-08" db="EMBL/GenBank/DDBJ databases">
        <authorList>
            <person name="Shumante A."/>
            <person name="Zimin A.V."/>
            <person name="Puiu D."/>
            <person name="Salzberg S.L."/>
        </authorList>
    </citation>
    <scope>NUCLEOTIDE SEQUENCE</scope>
    <source>
        <strain evidence="2">WC2-LM</strain>
        <tissue evidence="2">Liver</tissue>
    </source>
</reference>
<dbReference type="Proteomes" id="UP000662637">
    <property type="component" value="Unassembled WGS sequence"/>
</dbReference>
<dbReference type="EMBL" id="CABDUW010000140">
    <property type="protein sequence ID" value="VTJ60181.1"/>
    <property type="molecule type" value="Genomic_DNA"/>
</dbReference>
<gene>
    <name evidence="2" type="ORF">GHT09_018046</name>
    <name evidence="3" type="ORF">MONAX_5E013877</name>
</gene>
<sequence>MEELSKALAFFGEDSKATTSEAFFGIFAEFMSKFERALSDLQAGEGPRSSGMASPLAW</sequence>
<dbReference type="InterPro" id="IPR042201">
    <property type="entry name" value="FH2_Formin_sf"/>
</dbReference>
<protein>
    <recommendedName>
        <fullName evidence="1">FH2 domain-containing protein</fullName>
    </recommendedName>
</protein>
<organism evidence="3 4">
    <name type="scientific">Marmota monax</name>
    <name type="common">Woodchuck</name>
    <dbReference type="NCBI Taxonomy" id="9995"/>
    <lineage>
        <taxon>Eukaryota</taxon>
        <taxon>Metazoa</taxon>
        <taxon>Chordata</taxon>
        <taxon>Craniata</taxon>
        <taxon>Vertebrata</taxon>
        <taxon>Euteleostomi</taxon>
        <taxon>Mammalia</taxon>
        <taxon>Eutheria</taxon>
        <taxon>Euarchontoglires</taxon>
        <taxon>Glires</taxon>
        <taxon>Rodentia</taxon>
        <taxon>Sciuromorpha</taxon>
        <taxon>Sciuridae</taxon>
        <taxon>Xerinae</taxon>
        <taxon>Marmotini</taxon>
        <taxon>Marmota</taxon>
    </lineage>
</organism>
<reference evidence="3 4" key="1">
    <citation type="submission" date="2019-04" db="EMBL/GenBank/DDBJ databases">
        <authorList>
            <person name="Alioto T."/>
            <person name="Alioto T."/>
        </authorList>
    </citation>
    <scope>NUCLEOTIDE SEQUENCE [LARGE SCALE GENOMIC DNA]</scope>
</reference>
<dbReference type="EMBL" id="WJEC01007130">
    <property type="protein sequence ID" value="KAF7470616.1"/>
    <property type="molecule type" value="Genomic_DNA"/>
</dbReference>